<evidence type="ECO:0000313" key="2">
    <source>
        <dbReference type="Proteomes" id="UP000076727"/>
    </source>
</evidence>
<evidence type="ECO:0000313" key="1">
    <source>
        <dbReference type="EMBL" id="KZT63381.1"/>
    </source>
</evidence>
<name>A0A165KNU6_9APHY</name>
<keyword evidence="2" id="KW-1185">Reference proteome</keyword>
<dbReference type="AlphaFoldDB" id="A0A165KNU6"/>
<dbReference type="EMBL" id="KV429191">
    <property type="protein sequence ID" value="KZT63381.1"/>
    <property type="molecule type" value="Genomic_DNA"/>
</dbReference>
<dbReference type="Proteomes" id="UP000076727">
    <property type="component" value="Unassembled WGS sequence"/>
</dbReference>
<accession>A0A165KNU6</accession>
<protein>
    <submittedName>
        <fullName evidence="1">Uncharacterized protein</fullName>
    </submittedName>
</protein>
<gene>
    <name evidence="1" type="ORF">DAEQUDRAFT_145910</name>
</gene>
<organism evidence="1 2">
    <name type="scientific">Daedalea quercina L-15889</name>
    <dbReference type="NCBI Taxonomy" id="1314783"/>
    <lineage>
        <taxon>Eukaryota</taxon>
        <taxon>Fungi</taxon>
        <taxon>Dikarya</taxon>
        <taxon>Basidiomycota</taxon>
        <taxon>Agaricomycotina</taxon>
        <taxon>Agaricomycetes</taxon>
        <taxon>Polyporales</taxon>
        <taxon>Fomitopsis</taxon>
    </lineage>
</organism>
<reference evidence="1 2" key="1">
    <citation type="journal article" date="2016" name="Mol. Biol. Evol.">
        <title>Comparative Genomics of Early-Diverging Mushroom-Forming Fungi Provides Insights into the Origins of Lignocellulose Decay Capabilities.</title>
        <authorList>
            <person name="Nagy L.G."/>
            <person name="Riley R."/>
            <person name="Tritt A."/>
            <person name="Adam C."/>
            <person name="Daum C."/>
            <person name="Floudas D."/>
            <person name="Sun H."/>
            <person name="Yadav J.S."/>
            <person name="Pangilinan J."/>
            <person name="Larsson K.H."/>
            <person name="Matsuura K."/>
            <person name="Barry K."/>
            <person name="Labutti K."/>
            <person name="Kuo R."/>
            <person name="Ohm R.A."/>
            <person name="Bhattacharya S.S."/>
            <person name="Shirouzu T."/>
            <person name="Yoshinaga Y."/>
            <person name="Martin F.M."/>
            <person name="Grigoriev I.V."/>
            <person name="Hibbett D.S."/>
        </authorList>
    </citation>
    <scope>NUCLEOTIDE SEQUENCE [LARGE SCALE GENOMIC DNA]</scope>
    <source>
        <strain evidence="1 2">L-15889</strain>
    </source>
</reference>
<sequence>MAAIRSRWHWHRSNDLADVVTSVRLLPRAGTIVGTTLFIPSARAKDRLVVWDVSPAICSSLTLYTRQSYHCWSGPVSDAACECAEKLRVPLCRRRPVCVSRGATFAELCVIGKVVPKRCTSLALGCVDARARTWVRMMTG</sequence>
<proteinExistence type="predicted"/>